<evidence type="ECO:0000313" key="1">
    <source>
        <dbReference type="EMBL" id="GAF90618.1"/>
    </source>
</evidence>
<dbReference type="AlphaFoldDB" id="X0TAT6"/>
<feature type="non-terminal residue" evidence="1">
    <location>
        <position position="90"/>
    </location>
</feature>
<gene>
    <name evidence="1" type="ORF">S01H1_24080</name>
</gene>
<proteinExistence type="predicted"/>
<organism evidence="1">
    <name type="scientific">marine sediment metagenome</name>
    <dbReference type="NCBI Taxonomy" id="412755"/>
    <lineage>
        <taxon>unclassified sequences</taxon>
        <taxon>metagenomes</taxon>
        <taxon>ecological metagenomes</taxon>
    </lineage>
</organism>
<accession>X0TAT6</accession>
<name>X0TAT6_9ZZZZ</name>
<protein>
    <submittedName>
        <fullName evidence="1">Uncharacterized protein</fullName>
    </submittedName>
</protein>
<dbReference type="EMBL" id="BARS01014158">
    <property type="protein sequence ID" value="GAF90618.1"/>
    <property type="molecule type" value="Genomic_DNA"/>
</dbReference>
<sequence>MQPLLARHPLGFGQWLIALDYALSQPDEIAIVGDPSTSDTHDLLDVCTTGYRPHQIVALGDPAAELSAVPLLRDREQVEGQATAYVCVES</sequence>
<comment type="caution">
    <text evidence="1">The sequence shown here is derived from an EMBL/GenBank/DDBJ whole genome shotgun (WGS) entry which is preliminary data.</text>
</comment>
<reference evidence="1" key="1">
    <citation type="journal article" date="2014" name="Front. Microbiol.">
        <title>High frequency of phylogenetically diverse reductive dehalogenase-homologous genes in deep subseafloor sedimentary metagenomes.</title>
        <authorList>
            <person name="Kawai M."/>
            <person name="Futagami T."/>
            <person name="Toyoda A."/>
            <person name="Takaki Y."/>
            <person name="Nishi S."/>
            <person name="Hori S."/>
            <person name="Arai W."/>
            <person name="Tsubouchi T."/>
            <person name="Morono Y."/>
            <person name="Uchiyama I."/>
            <person name="Ito T."/>
            <person name="Fujiyama A."/>
            <person name="Inagaki F."/>
            <person name="Takami H."/>
        </authorList>
    </citation>
    <scope>NUCLEOTIDE SEQUENCE</scope>
    <source>
        <strain evidence="1">Expedition CK06-06</strain>
    </source>
</reference>